<feature type="coiled-coil region" evidence="2">
    <location>
        <begin position="230"/>
        <end position="283"/>
    </location>
</feature>
<reference evidence="6" key="1">
    <citation type="journal article" date="2019" name="Int. J. Syst. Evol. Microbiol.">
        <title>The Global Catalogue of Microorganisms (GCM) 10K type strain sequencing project: providing services to taxonomists for standard genome sequencing and annotation.</title>
        <authorList>
            <consortium name="The Broad Institute Genomics Platform"/>
            <consortium name="The Broad Institute Genome Sequencing Center for Infectious Disease"/>
            <person name="Wu L."/>
            <person name="Ma J."/>
        </authorList>
    </citation>
    <scope>NUCLEOTIDE SEQUENCE [LARGE SCALE GENOMIC DNA]</scope>
    <source>
        <strain evidence="6">JCM 30331</strain>
    </source>
</reference>
<keyword evidence="6" id="KW-1185">Reference proteome</keyword>
<keyword evidence="4" id="KW-0472">Membrane</keyword>
<evidence type="ECO:0000256" key="2">
    <source>
        <dbReference type="SAM" id="Coils"/>
    </source>
</evidence>
<evidence type="ECO:0000313" key="6">
    <source>
        <dbReference type="Proteomes" id="UP000647587"/>
    </source>
</evidence>
<name>A0ABQ2ELZ2_9DEIO</name>
<protein>
    <recommendedName>
        <fullName evidence="7">Inner membrane protein YqiK</fullName>
    </recommendedName>
</protein>
<dbReference type="Proteomes" id="UP000647587">
    <property type="component" value="Unassembled WGS sequence"/>
</dbReference>
<dbReference type="SUPFAM" id="SSF117892">
    <property type="entry name" value="Band 7/SPFH domain"/>
    <property type="match status" value="1"/>
</dbReference>
<feature type="transmembrane region" description="Helical" evidence="4">
    <location>
        <begin position="6"/>
        <end position="27"/>
    </location>
</feature>
<keyword evidence="4" id="KW-0812">Transmembrane</keyword>
<dbReference type="InterPro" id="IPR036013">
    <property type="entry name" value="Band_7/SPFH_dom_sf"/>
</dbReference>
<comment type="caution">
    <text evidence="5">The sequence shown here is derived from an EMBL/GenBank/DDBJ whole genome shotgun (WGS) entry which is preliminary data.</text>
</comment>
<evidence type="ECO:0000256" key="1">
    <source>
        <dbReference type="ARBA" id="ARBA00004308"/>
    </source>
</evidence>
<keyword evidence="2" id="KW-0175">Coiled coil</keyword>
<accession>A0ABQ2ELZ2</accession>
<dbReference type="PANTHER" id="PTHR13806">
    <property type="entry name" value="FLOTILLIN-RELATED"/>
    <property type="match status" value="1"/>
</dbReference>
<proteinExistence type="predicted"/>
<evidence type="ECO:0000313" key="5">
    <source>
        <dbReference type="EMBL" id="GGK14115.1"/>
    </source>
</evidence>
<dbReference type="PANTHER" id="PTHR13806:SF31">
    <property type="entry name" value="FLOTILLIN-LIKE PROTEIN 1-RELATED"/>
    <property type="match status" value="1"/>
</dbReference>
<comment type="subcellular location">
    <subcellularLocation>
        <location evidence="1">Endomembrane system</location>
    </subcellularLocation>
</comment>
<evidence type="ECO:0000256" key="4">
    <source>
        <dbReference type="SAM" id="Phobius"/>
    </source>
</evidence>
<gene>
    <name evidence="5" type="ORF">GCM10008955_04300</name>
</gene>
<dbReference type="RefSeq" id="WP_189004074.1">
    <property type="nucleotide sequence ID" value="NZ_BMPP01000001.1"/>
</dbReference>
<sequence length="673" mass="73848">MTMSILAPFLIGLGAFLIVVLGIIGIIKAFYLKVEQGTALIVNDLSAKPKVRFTGALVIPVLYKAEVMHISLITLQVDRRGKEGLICRDNIRADIAVAYYLRVNETTEDVLKVAKSIGASRASDRKAVDELFNAKFSEALKTVGKKFDFIELFEKREEFRDAVISVIGRDLNGYVLEDVAIDYLEQTPKALLDQNNIMDAEGIRKITELTATQNVVTNELEQNERLAVTKKNVETRESTLALERQQAEAEARQRREIETIQAREEAETEKVKEEQRLLAEQARIDTDEKVEIREQERRRQVEIAEQNRLRAVAIEAERVARATRMEAVTTDREVKLQEVERDKVVEQGVMDVANITRERIAIDKTVAQEEERINEVRVVSAADRAKQVRVLNAEAEAQETLVKEIKGAEAAEVAAKHRAVELTTIAQAEFDAASRQADAKKILADATRVEKAAPGLAEALVQEASASAIEKIGAAEARVIEAKAEASYKQGHADARVLAERLAAEAEGEARMGQARASVTEAIGSAEASAVGKKMTAEAEGLSAKFGAMDQMSQEARNHEEFRMALETSLEQSLATIEAEKMVSKENAEVISSALRNARIDLVGGEGGMFEALSRAVSLGKSVEGFTAKSPLVQNLMQRFLGVNATPPSAQHSAARHAAHEPKVDADPAWHGG</sequence>
<evidence type="ECO:0008006" key="7">
    <source>
        <dbReference type="Google" id="ProtNLM"/>
    </source>
</evidence>
<keyword evidence="4" id="KW-1133">Transmembrane helix</keyword>
<feature type="compositionally biased region" description="Basic and acidic residues" evidence="3">
    <location>
        <begin position="658"/>
        <end position="673"/>
    </location>
</feature>
<organism evidence="5 6">
    <name type="scientific">Deinococcus malanensis</name>
    <dbReference type="NCBI Taxonomy" id="1706855"/>
    <lineage>
        <taxon>Bacteria</taxon>
        <taxon>Thermotogati</taxon>
        <taxon>Deinococcota</taxon>
        <taxon>Deinococci</taxon>
        <taxon>Deinococcales</taxon>
        <taxon>Deinococcaceae</taxon>
        <taxon>Deinococcus</taxon>
    </lineage>
</organism>
<evidence type="ECO:0000256" key="3">
    <source>
        <dbReference type="SAM" id="MobiDB-lite"/>
    </source>
</evidence>
<dbReference type="EMBL" id="BMPP01000001">
    <property type="protein sequence ID" value="GGK14115.1"/>
    <property type="molecule type" value="Genomic_DNA"/>
</dbReference>
<feature type="region of interest" description="Disordered" evidence="3">
    <location>
        <begin position="647"/>
        <end position="673"/>
    </location>
</feature>
<dbReference type="InterPro" id="IPR027705">
    <property type="entry name" value="Flotillin_fam"/>
</dbReference>